<organism evidence="4 5">
    <name type="scientific">Formosa undariae</name>
    <dbReference type="NCBI Taxonomy" id="1325436"/>
    <lineage>
        <taxon>Bacteria</taxon>
        <taxon>Pseudomonadati</taxon>
        <taxon>Bacteroidota</taxon>
        <taxon>Flavobacteriia</taxon>
        <taxon>Flavobacteriales</taxon>
        <taxon>Flavobacteriaceae</taxon>
        <taxon>Formosa</taxon>
    </lineage>
</organism>
<name>A0ABV5F2K3_9FLAO</name>
<proteinExistence type="predicted"/>
<protein>
    <submittedName>
        <fullName evidence="4">TetR/AcrR family transcriptional regulator</fullName>
    </submittedName>
</protein>
<evidence type="ECO:0000313" key="5">
    <source>
        <dbReference type="Proteomes" id="UP001589605"/>
    </source>
</evidence>
<dbReference type="InterPro" id="IPR054422">
    <property type="entry name" value="TetR-like_HI_0893_C"/>
</dbReference>
<dbReference type="InterPro" id="IPR009057">
    <property type="entry name" value="Homeodomain-like_sf"/>
</dbReference>
<evidence type="ECO:0000313" key="4">
    <source>
        <dbReference type="EMBL" id="MFB9053672.1"/>
    </source>
</evidence>
<dbReference type="InterPro" id="IPR001647">
    <property type="entry name" value="HTH_TetR"/>
</dbReference>
<comment type="caution">
    <text evidence="4">The sequence shown here is derived from an EMBL/GenBank/DDBJ whole genome shotgun (WGS) entry which is preliminary data.</text>
</comment>
<evidence type="ECO:0000256" key="2">
    <source>
        <dbReference type="PROSITE-ProRule" id="PRU00335"/>
    </source>
</evidence>
<dbReference type="InterPro" id="IPR050624">
    <property type="entry name" value="HTH-type_Tx_Regulator"/>
</dbReference>
<keyword evidence="1 2" id="KW-0238">DNA-binding</keyword>
<dbReference type="SUPFAM" id="SSF46689">
    <property type="entry name" value="Homeodomain-like"/>
    <property type="match status" value="1"/>
</dbReference>
<evidence type="ECO:0000256" key="1">
    <source>
        <dbReference type="ARBA" id="ARBA00023125"/>
    </source>
</evidence>
<evidence type="ECO:0000259" key="3">
    <source>
        <dbReference type="PROSITE" id="PS50977"/>
    </source>
</evidence>
<reference evidence="4 5" key="1">
    <citation type="submission" date="2024-09" db="EMBL/GenBank/DDBJ databases">
        <authorList>
            <person name="Sun Q."/>
            <person name="Mori K."/>
        </authorList>
    </citation>
    <scope>NUCLEOTIDE SEQUENCE [LARGE SCALE GENOMIC DNA]</scope>
    <source>
        <strain evidence="4 5">CECT 8286</strain>
    </source>
</reference>
<feature type="domain" description="HTH tetR-type" evidence="3">
    <location>
        <begin position="6"/>
        <end position="66"/>
    </location>
</feature>
<dbReference type="PROSITE" id="PS50977">
    <property type="entry name" value="HTH_TETR_2"/>
    <property type="match status" value="1"/>
</dbReference>
<sequence>MKQKDDLKREAIINETIAIVYAKGFAALKMAHIAKQVDISPSTLYVYFKSKDDLITTIATDLLKNITDISRDQLKTDLPYKLKFKAIWIFYINFGINNRKEVSFIHQVKQSPYFEMIPKDIRYLKSSFILDLLDEGKQEGLIKNLDNAILSVLLESFMNETVKLIDSKTLQLNEKDTNTMFTLAWDAIRN</sequence>
<feature type="DNA-binding region" description="H-T-H motif" evidence="2">
    <location>
        <begin position="29"/>
        <end position="48"/>
    </location>
</feature>
<gene>
    <name evidence="4" type="ORF">ACFFVB_11355</name>
</gene>
<dbReference type="EMBL" id="JBHMEZ010000012">
    <property type="protein sequence ID" value="MFB9053672.1"/>
    <property type="molecule type" value="Genomic_DNA"/>
</dbReference>
<keyword evidence="5" id="KW-1185">Reference proteome</keyword>
<dbReference type="Proteomes" id="UP001589605">
    <property type="component" value="Unassembled WGS sequence"/>
</dbReference>
<dbReference type="RefSeq" id="WP_382382910.1">
    <property type="nucleotide sequence ID" value="NZ_JBHMEZ010000012.1"/>
</dbReference>
<dbReference type="Pfam" id="PF22604">
    <property type="entry name" value="TetR_HI_0893_C"/>
    <property type="match status" value="1"/>
</dbReference>
<dbReference type="Pfam" id="PF00440">
    <property type="entry name" value="TetR_N"/>
    <property type="match status" value="1"/>
</dbReference>
<dbReference type="PANTHER" id="PTHR43479">
    <property type="entry name" value="ACREF/ENVCD OPERON REPRESSOR-RELATED"/>
    <property type="match status" value="1"/>
</dbReference>
<dbReference type="PRINTS" id="PR00455">
    <property type="entry name" value="HTHTETR"/>
</dbReference>
<dbReference type="Gene3D" id="1.10.357.10">
    <property type="entry name" value="Tetracycline Repressor, domain 2"/>
    <property type="match status" value="1"/>
</dbReference>
<accession>A0ABV5F2K3</accession>
<dbReference type="PANTHER" id="PTHR43479:SF11">
    <property type="entry name" value="ACREF_ENVCD OPERON REPRESSOR-RELATED"/>
    <property type="match status" value="1"/>
</dbReference>